<reference evidence="15 16" key="1">
    <citation type="journal article" date="2008" name="Nature">
        <title>The genome of the model beetle and pest Tribolium castaneum.</title>
        <authorList>
            <consortium name="Tribolium Genome Sequencing Consortium"/>
            <person name="Richards S."/>
            <person name="Gibbs R.A."/>
            <person name="Weinstock G.M."/>
            <person name="Brown S.J."/>
            <person name="Denell R."/>
            <person name="Beeman R.W."/>
            <person name="Gibbs R."/>
            <person name="Beeman R.W."/>
            <person name="Brown S.J."/>
            <person name="Bucher G."/>
            <person name="Friedrich M."/>
            <person name="Grimmelikhuijzen C.J."/>
            <person name="Klingler M."/>
            <person name="Lorenzen M."/>
            <person name="Richards S."/>
            <person name="Roth S."/>
            <person name="Schroder R."/>
            <person name="Tautz D."/>
            <person name="Zdobnov E.M."/>
            <person name="Muzny D."/>
            <person name="Gibbs R.A."/>
            <person name="Weinstock G.M."/>
            <person name="Attaway T."/>
            <person name="Bell S."/>
            <person name="Buhay C.J."/>
            <person name="Chandrabose M.N."/>
            <person name="Chavez D."/>
            <person name="Clerk-Blankenburg K.P."/>
            <person name="Cree A."/>
            <person name="Dao M."/>
            <person name="Davis C."/>
            <person name="Chacko J."/>
            <person name="Dinh H."/>
            <person name="Dugan-Rocha S."/>
            <person name="Fowler G."/>
            <person name="Garner T.T."/>
            <person name="Garnes J."/>
            <person name="Gnirke A."/>
            <person name="Hawes A."/>
            <person name="Hernandez J."/>
            <person name="Hines S."/>
            <person name="Holder M."/>
            <person name="Hume J."/>
            <person name="Jhangiani S.N."/>
            <person name="Joshi V."/>
            <person name="Khan Z.M."/>
            <person name="Jackson L."/>
            <person name="Kovar C."/>
            <person name="Kowis A."/>
            <person name="Lee S."/>
            <person name="Lewis L.R."/>
            <person name="Margolis J."/>
            <person name="Morgan M."/>
            <person name="Nazareth L.V."/>
            <person name="Nguyen N."/>
            <person name="Okwuonu G."/>
            <person name="Parker D."/>
            <person name="Richards S."/>
            <person name="Ruiz S.J."/>
            <person name="Santibanez J."/>
            <person name="Savard J."/>
            <person name="Scherer S.E."/>
            <person name="Schneider B."/>
            <person name="Sodergren E."/>
            <person name="Tautz D."/>
            <person name="Vattahil S."/>
            <person name="Villasana D."/>
            <person name="White C.S."/>
            <person name="Wright R."/>
            <person name="Park Y."/>
            <person name="Beeman R.W."/>
            <person name="Lord J."/>
            <person name="Oppert B."/>
            <person name="Lorenzen M."/>
            <person name="Brown S."/>
            <person name="Wang L."/>
            <person name="Savard J."/>
            <person name="Tautz D."/>
            <person name="Richards S."/>
            <person name="Weinstock G."/>
            <person name="Gibbs R.A."/>
            <person name="Liu Y."/>
            <person name="Worley K."/>
            <person name="Weinstock G."/>
            <person name="Elsik C.G."/>
            <person name="Reese J.T."/>
            <person name="Elhaik E."/>
            <person name="Landan G."/>
            <person name="Graur D."/>
            <person name="Arensburger P."/>
            <person name="Atkinson P."/>
            <person name="Beeman R.W."/>
            <person name="Beidler J."/>
            <person name="Brown S.J."/>
            <person name="Demuth J.P."/>
            <person name="Drury D.W."/>
            <person name="Du Y.Z."/>
            <person name="Fujiwara H."/>
            <person name="Lorenzen M."/>
            <person name="Maselli V."/>
            <person name="Osanai M."/>
            <person name="Park Y."/>
            <person name="Robertson H.M."/>
            <person name="Tu Z."/>
            <person name="Wang J.J."/>
            <person name="Wang S."/>
            <person name="Richards S."/>
            <person name="Song H."/>
            <person name="Zhang L."/>
            <person name="Sodergren E."/>
            <person name="Werner D."/>
            <person name="Stanke M."/>
            <person name="Morgenstern B."/>
            <person name="Solovyev V."/>
            <person name="Kosarev P."/>
            <person name="Brown G."/>
            <person name="Chen H.C."/>
            <person name="Ermolaeva O."/>
            <person name="Hlavina W."/>
            <person name="Kapustin Y."/>
            <person name="Kiryutin B."/>
            <person name="Kitts P."/>
            <person name="Maglott D."/>
            <person name="Pruitt K."/>
            <person name="Sapojnikov V."/>
            <person name="Souvorov A."/>
            <person name="Mackey A.J."/>
            <person name="Waterhouse R.M."/>
            <person name="Wyder S."/>
            <person name="Zdobnov E.M."/>
            <person name="Zdobnov E.M."/>
            <person name="Wyder S."/>
            <person name="Kriventseva E.V."/>
            <person name="Kadowaki T."/>
            <person name="Bork P."/>
            <person name="Aranda M."/>
            <person name="Bao R."/>
            <person name="Beermann A."/>
            <person name="Berns N."/>
            <person name="Bolognesi R."/>
            <person name="Bonneton F."/>
            <person name="Bopp D."/>
            <person name="Brown S.J."/>
            <person name="Bucher G."/>
            <person name="Butts T."/>
            <person name="Chaumot A."/>
            <person name="Denell R.E."/>
            <person name="Ferrier D.E."/>
            <person name="Friedrich M."/>
            <person name="Gordon C.M."/>
            <person name="Jindra M."/>
            <person name="Klingler M."/>
            <person name="Lan Q."/>
            <person name="Lattorff H.M."/>
            <person name="Laudet V."/>
            <person name="von Levetsow C."/>
            <person name="Liu Z."/>
            <person name="Lutz R."/>
            <person name="Lynch J.A."/>
            <person name="da Fonseca R.N."/>
            <person name="Posnien N."/>
            <person name="Reuter R."/>
            <person name="Roth S."/>
            <person name="Savard J."/>
            <person name="Schinko J.B."/>
            <person name="Schmitt C."/>
            <person name="Schoppmeier M."/>
            <person name="Schroder R."/>
            <person name="Shippy T.D."/>
            <person name="Simonnet F."/>
            <person name="Marques-Souza H."/>
            <person name="Tautz D."/>
            <person name="Tomoyasu Y."/>
            <person name="Trauner J."/>
            <person name="Van der Zee M."/>
            <person name="Vervoort M."/>
            <person name="Wittkopp N."/>
            <person name="Wimmer E.A."/>
            <person name="Yang X."/>
            <person name="Jones A.K."/>
            <person name="Sattelle D.B."/>
            <person name="Ebert P.R."/>
            <person name="Nelson D."/>
            <person name="Scott J.G."/>
            <person name="Beeman R.W."/>
            <person name="Muthukrishnan S."/>
            <person name="Kramer K.J."/>
            <person name="Arakane Y."/>
            <person name="Beeman R.W."/>
            <person name="Zhu Q."/>
            <person name="Hogenkamp D."/>
            <person name="Dixit R."/>
            <person name="Oppert B."/>
            <person name="Jiang H."/>
            <person name="Zou Z."/>
            <person name="Marshall J."/>
            <person name="Elpidina E."/>
            <person name="Vinokurov K."/>
            <person name="Oppert C."/>
            <person name="Zou Z."/>
            <person name="Evans J."/>
            <person name="Lu Z."/>
            <person name="Zhao P."/>
            <person name="Sumathipala N."/>
            <person name="Altincicek B."/>
            <person name="Vilcinskas A."/>
            <person name="Williams M."/>
            <person name="Hultmark D."/>
            <person name="Hetru C."/>
            <person name="Jiang H."/>
            <person name="Grimmelikhuijzen C.J."/>
            <person name="Hauser F."/>
            <person name="Cazzamali G."/>
            <person name="Williamson M."/>
            <person name="Park Y."/>
            <person name="Li B."/>
            <person name="Tanaka Y."/>
            <person name="Predel R."/>
            <person name="Neupert S."/>
            <person name="Schachtner J."/>
            <person name="Verleyen P."/>
            <person name="Raible F."/>
            <person name="Bork P."/>
            <person name="Friedrich M."/>
            <person name="Walden K.K."/>
            <person name="Robertson H.M."/>
            <person name="Angeli S."/>
            <person name="Foret S."/>
            <person name="Bucher G."/>
            <person name="Schuetz S."/>
            <person name="Maleszka R."/>
            <person name="Wimmer E.A."/>
            <person name="Beeman R.W."/>
            <person name="Lorenzen M."/>
            <person name="Tomoyasu Y."/>
            <person name="Miller S.C."/>
            <person name="Grossmann D."/>
            <person name="Bucher G."/>
        </authorList>
    </citation>
    <scope>NUCLEOTIDE SEQUENCE [LARGE SCALE GENOMIC DNA]</scope>
    <source>
        <strain evidence="15 16">Georgia GA2</strain>
    </source>
</reference>
<dbReference type="GO" id="GO:0006508">
    <property type="term" value="P:proteolysis"/>
    <property type="evidence" value="ECO:0007669"/>
    <property type="project" value="UniProtKB-KW"/>
</dbReference>
<evidence type="ECO:0000256" key="7">
    <source>
        <dbReference type="ARBA" id="ARBA00022801"/>
    </source>
</evidence>
<dbReference type="eggNOG" id="KOG0017">
    <property type="taxonomic scope" value="Eukaryota"/>
</dbReference>
<feature type="domain" description="CCHC-type" evidence="12">
    <location>
        <begin position="2777"/>
        <end position="2793"/>
    </location>
</feature>
<dbReference type="InterPro" id="IPR036397">
    <property type="entry name" value="RNaseH_sf"/>
</dbReference>
<feature type="domain" description="Integrase catalytic" evidence="14">
    <location>
        <begin position="3509"/>
        <end position="3720"/>
    </location>
</feature>
<dbReference type="GO" id="GO:0015074">
    <property type="term" value="P:DNA integration"/>
    <property type="evidence" value="ECO:0007669"/>
    <property type="project" value="InterPro"/>
</dbReference>
<dbReference type="GO" id="GO:0003964">
    <property type="term" value="F:RNA-directed DNA polymerase activity"/>
    <property type="evidence" value="ECO:0007669"/>
    <property type="project" value="UniProtKB-KW"/>
</dbReference>
<feature type="region of interest" description="Disordered" evidence="11">
    <location>
        <begin position="2515"/>
        <end position="2551"/>
    </location>
</feature>
<dbReference type="CDD" id="cd00303">
    <property type="entry name" value="retropepsin_like"/>
    <property type="match status" value="3"/>
</dbReference>
<dbReference type="EMBL" id="KQ971338">
    <property type="protein sequence ID" value="KYB27888.1"/>
    <property type="molecule type" value="Genomic_DNA"/>
</dbReference>
<dbReference type="Pfam" id="PF17921">
    <property type="entry name" value="Integrase_H2C2"/>
    <property type="match status" value="3"/>
</dbReference>
<evidence type="ECO:0000256" key="1">
    <source>
        <dbReference type="ARBA" id="ARBA00022670"/>
    </source>
</evidence>
<reference evidence="15 16" key="2">
    <citation type="journal article" date="2010" name="Nucleic Acids Res.">
        <title>BeetleBase in 2010: revisions to provide comprehensive genomic information for Tribolium castaneum.</title>
        <authorList>
            <person name="Kim H.S."/>
            <person name="Murphy T."/>
            <person name="Xia J."/>
            <person name="Caragea D."/>
            <person name="Park Y."/>
            <person name="Beeman R.W."/>
            <person name="Lorenzen M.D."/>
            <person name="Butcher S."/>
            <person name="Manak J.R."/>
            <person name="Brown S.J."/>
        </authorList>
    </citation>
    <scope>GENOME REANNOTATION</scope>
    <source>
        <strain evidence="15 16">Georgia GA2</strain>
    </source>
</reference>
<evidence type="ECO:0000256" key="4">
    <source>
        <dbReference type="ARBA" id="ARBA00022722"/>
    </source>
</evidence>
<dbReference type="SUPFAM" id="SSF56672">
    <property type="entry name" value="DNA/RNA polymerases"/>
    <property type="match status" value="3"/>
</dbReference>
<evidence type="ECO:0000256" key="5">
    <source>
        <dbReference type="ARBA" id="ARBA00022750"/>
    </source>
</evidence>
<dbReference type="InterPro" id="IPR000477">
    <property type="entry name" value="RT_dom"/>
</dbReference>
<evidence type="ECO:0000259" key="13">
    <source>
        <dbReference type="PROSITE" id="PS50878"/>
    </source>
</evidence>
<dbReference type="SUPFAM" id="SSF57756">
    <property type="entry name" value="Retrovirus zinc finger-like domains"/>
    <property type="match status" value="3"/>
</dbReference>
<feature type="domain" description="Integrase catalytic" evidence="14">
    <location>
        <begin position="2189"/>
        <end position="2346"/>
    </location>
</feature>
<evidence type="ECO:0000256" key="3">
    <source>
        <dbReference type="ARBA" id="ARBA00022695"/>
    </source>
</evidence>
<feature type="region of interest" description="Disordered" evidence="11">
    <location>
        <begin position="1"/>
        <end position="43"/>
    </location>
</feature>
<feature type="domain" description="CCHC-type" evidence="12">
    <location>
        <begin position="290"/>
        <end position="305"/>
    </location>
</feature>
<dbReference type="GO" id="GO:0004190">
    <property type="term" value="F:aspartic-type endopeptidase activity"/>
    <property type="evidence" value="ECO:0007669"/>
    <property type="project" value="UniProtKB-KW"/>
</dbReference>
<dbReference type="FunFam" id="3.10.10.10:FF:000007">
    <property type="entry name" value="Retrovirus-related Pol polyprotein from transposon 17.6-like Protein"/>
    <property type="match status" value="2"/>
</dbReference>
<dbReference type="PROSITE" id="PS50994">
    <property type="entry name" value="INTEGRASE"/>
    <property type="match status" value="3"/>
</dbReference>
<keyword evidence="1" id="KW-0645">Protease</keyword>
<dbReference type="Gene3D" id="2.40.70.10">
    <property type="entry name" value="Acid Proteases"/>
    <property type="match status" value="3"/>
</dbReference>
<dbReference type="Gene3D" id="3.10.10.10">
    <property type="entry name" value="HIV Type 1 Reverse Transcriptase, subunit A, domain 1"/>
    <property type="match status" value="2"/>
</dbReference>
<keyword evidence="2" id="KW-0808">Transferase</keyword>
<dbReference type="Gene3D" id="4.10.60.10">
    <property type="entry name" value="Zinc finger, CCHC-type"/>
    <property type="match status" value="3"/>
</dbReference>
<dbReference type="GO" id="GO:0008270">
    <property type="term" value="F:zinc ion binding"/>
    <property type="evidence" value="ECO:0007669"/>
    <property type="project" value="UniProtKB-KW"/>
</dbReference>
<dbReference type="Gene3D" id="1.10.340.70">
    <property type="match status" value="1"/>
</dbReference>
<dbReference type="Gene3D" id="3.30.70.270">
    <property type="match status" value="4"/>
</dbReference>
<dbReference type="Pfam" id="PF00098">
    <property type="entry name" value="zf-CCHC"/>
    <property type="match status" value="3"/>
</dbReference>
<feature type="region of interest" description="Disordered" evidence="11">
    <location>
        <begin position="1052"/>
        <end position="1088"/>
    </location>
</feature>
<dbReference type="FunFam" id="3.30.420.10:FF:000105">
    <property type="entry name" value="Uncharacterized protein"/>
    <property type="match status" value="2"/>
</dbReference>
<dbReference type="FunFam" id="3.30.70.270:FF:000023">
    <property type="entry name" value="Pol"/>
    <property type="match status" value="1"/>
</dbReference>
<dbReference type="PROSITE" id="PS50878">
    <property type="entry name" value="RT_POL"/>
    <property type="match status" value="2"/>
</dbReference>
<name>A0A139WIQ0_TRICA</name>
<evidence type="ECO:0000256" key="6">
    <source>
        <dbReference type="ARBA" id="ARBA00022759"/>
    </source>
</evidence>
<evidence type="ECO:0000256" key="11">
    <source>
        <dbReference type="SAM" id="MobiDB-lite"/>
    </source>
</evidence>
<gene>
    <name evidence="15" type="primary">AUGUSTUS-3.0.2_32776</name>
    <name evidence="15" type="ORF">TcasGA2_TC032776</name>
</gene>
<dbReference type="Pfam" id="PF13975">
    <property type="entry name" value="gag-asp_proteas"/>
    <property type="match status" value="3"/>
</dbReference>
<organism evidence="15 16">
    <name type="scientific">Tribolium castaneum</name>
    <name type="common">Red flour beetle</name>
    <dbReference type="NCBI Taxonomy" id="7070"/>
    <lineage>
        <taxon>Eukaryota</taxon>
        <taxon>Metazoa</taxon>
        <taxon>Ecdysozoa</taxon>
        <taxon>Arthropoda</taxon>
        <taxon>Hexapoda</taxon>
        <taxon>Insecta</taxon>
        <taxon>Pterygota</taxon>
        <taxon>Neoptera</taxon>
        <taxon>Endopterygota</taxon>
        <taxon>Coleoptera</taxon>
        <taxon>Polyphaga</taxon>
        <taxon>Cucujiformia</taxon>
        <taxon>Tenebrionidae</taxon>
        <taxon>Tenebrionidae incertae sedis</taxon>
        <taxon>Tribolium</taxon>
    </lineage>
</organism>
<dbReference type="GO" id="GO:0003677">
    <property type="term" value="F:DNA binding"/>
    <property type="evidence" value="ECO:0007669"/>
    <property type="project" value="UniProtKB-KW"/>
</dbReference>
<feature type="domain" description="CCHC-type" evidence="12">
    <location>
        <begin position="2798"/>
        <end position="2813"/>
    </location>
</feature>
<keyword evidence="5" id="KW-0064">Aspartyl protease</keyword>
<dbReference type="InterPro" id="IPR041577">
    <property type="entry name" value="RT_RNaseH_2"/>
</dbReference>
<dbReference type="InterPro" id="IPR036875">
    <property type="entry name" value="Znf_CCHC_sf"/>
</dbReference>
<proteinExistence type="predicted"/>
<dbReference type="Proteomes" id="UP000007266">
    <property type="component" value="Linkage group 4"/>
</dbReference>
<dbReference type="FunFam" id="1.10.340.70:FF:000001">
    <property type="entry name" value="Retrovirus-related Pol polyprotein from transposon gypsy-like Protein"/>
    <property type="match status" value="1"/>
</dbReference>
<sequence>MGRHRYRGNVDSDDSDSSDDEPRPKRSAPGVSTTVNSPPVSAESARIARLEQLVENLNRRLLNRNFEHTSGQVGIKSDLIPEFAPGNPNFSTTKWLHKIDQLALVNGWDERTTIYGMISRLKGLAKEWYDNLDPSAYDRSWDEWKRLLQATFPDHHDYASTLRKLVNRVKEDGETWAQYYFGKLNLLQACDITGTNAVSCLIDGITDVTLRNGARAGRYVTPESLYAEYLSTLRSEGDKRDTLAKQAPRERRRFLPSRVEAQKLYSSVRCYNCRNRGHVATKCPKPRIECKKCGRIGHVDAECRRGNVVKENMSKQALTTSVADASNNKNYYIDIKVNGKPTRAYIDSGAEPVLVKQSVARELGLMWQPSLHLIRGYGQGITKVHGEVEVELEVDLVKANVKALIVEDSAQRVPVIVGQTFLNAGANTIIANEEAVRVVDGNNESIQAFLGQLPTRKVALWAEEETVIPPQSIGCIRIKAKDDGWKGAYYVEWCQRPRPGFEHVVHRCVTCDGGLVTVRNLSHQDLVYRKAQIVARAEPCEQERTATTTLKDILTSRPVLAIYDAEAETELHTDASKVGIGGILLQRQGDGSLRPVMFFSRQTTKEEQRYHSYELETLAVVCSLKHYRVYLLGLQFKVITDCNALRTTLTKRDLIPRIGRWWLLTSEFDFTVEYRPGSKMSHVDALSRNTVLDPSEPSVEVLHINVNDDDWILAVQMKDARCALLKEILEKSPTNAEERAIHKEYKLKDGRVFKQTESGLKWVVPKAVRRQILLAHHDGIGHLSNEKTLASVSKSYWFPSMRSKKFKTHCTDLNVKLVLTATATPRANGQVERLNRTILSQLAASSREEEKWDDFVSRISWGINSTPNSTTGKSPYELLLGYTPRHANDSILTNVVTEGVHDGDLPRTRADVAQRVEKEQQKQKERYDKRRCAPKRFNAGDLVLVRTTRASNEGKSRKLLPKYSGPYRIQKVLDYDRYVVTDMPGATRSQKRYEGVHSVDKLRHYVVATTSGDETMDDELRNHTLSIFIWVWLKRREKFSGEIFAMGRHRYRGNVDSDDSDSSDDEPRPKRSAPGVSSTVNSPPVSAESARIARLEQLVENLNRRLLNRNFEHTSGQVGIKSDLIPEFAPGNPNFSTTKWLHKIDQLALVNGWDERTTIYGMISRLKGLAKEWYDNLDPSAYDRSWDEWKRLLQATFPDHHDYAFTLLSCLIDGMTDVTLRNGARAGRYVTPESLYAEYLSTLRSEGDKRDTLAKQAPRERRRFLPSRVEAQKLYSSVRCYNCRNRGHVATKCPKPKIECKKCGRIGHVDAECQRGNVVKENMSKQALTTSVADASNNKNYYIDIKVNGKPTRAYIDSGAEPVLVKQSVAGELGLMWQPSLHLIRGYGQGITKVHGGVEVELEVDLVKANVKALIVEDSAQRVPVIVGQTFLNAGANTIIANEEAVRVVDGNNESIQAFLGQLPTRKVALWAEEETVIPPQSIGCIRIKAKDDGWKGAYYVEGCQRPRPGFEHVVHRCVTCDGGLVTVRNLSHQDLVYRKAQIVARAEPCEQERTATTVSVFSMGKIEVKSFQRWELLTQVNKNLDPAQFEQLLQLVNEFRDCFARNVVEIGATTAVEMKLTLTDDKPVIYRPYRLSHHERRIVRDIVNDLLGSGVIRESDSPYSSPILLVRKKDGQYRMCVDYRQLNSKTIKDRFPLPRVDEHLDKLNGAKFFTTLDLASGYYQIPMATESIPKTAFVTPDGHYEFVRMPFGLANAPAVFQRAMNKVLGPLRFQTAFCYIDDLLIPSKDFETGLNNLRTVFQLLRQFGLTLKLSKCCFFGSQIEYLGHEISAEGIKPGETKIKAVTAFPKPTDVHKLRQFLGLCGYFRKYVKDYATIANSLTSLLKKGSAFVWEEAQERAFQTLKDILTSRPVLAIYDAEAETELHTDASKVGIGGILLQRQGDGSLRPVMFFSRQTTKEEQRYHSYELETLAVVCSLKHYRVYLLGLQFKVITDCNALRTTLTKRDLIPRIGRWWLLTSEFDFTVEYRPGSKMSHVDALSRNPVLDPSEPSVEVLHINVNDDDWILAVQMKDARCALLKEILEKSPTNAEERAIHKEYKLKDGRVFKQTESGLKWVVPKAVRRQILLAHHDGIGHLSNEKTLASVSKSYWFPSMRRYVHKYISSCLECLYNKEAGGKQPGFLNPIPKNSQPFDTLHMDHLGPFVKSKSHNSYLLAIIDAFTKFVFLRAVPNTKVGPVLSFLASLTGMFGVPKRIIADRGACFSSKKFKTHCTDLNVKLVLTATATPRANGQVERLNRTILSQLAASSREEEKWDDFVSRISWGINSTPNSTTGKSPYELLLGYTPRHANDSILTNVVTEGVHDGDLPRTRADVAQRVEKEQQKQKERYDKRRCAPKRFNVGDLVLVRTTRASNEGKSRKLLPKYSGPYRIQKVLDYDRYVVTDMPGATRSQKRYEGVHSVDKLRHYVVATTSGDETIGDELRNHTLSIFIWVWLKRREKFSGEIFAMGRHRYRGNVDSDDSDSSDDEPRPKRSAPGVSSTVNSPPVSAESARIARLEQLVENLNRRLLNRNFEHTSGQVGIKSDLIPEFAPGNPNFSTTKWLHKIDQLALVNGWDERTTIYGMISQLKGLAKEWYDNLDPSAYDRSWDEWKRLLQATFPDHHDYASTLRKLVNRVKEDGETWAQYYFGKLNLLQACDITGTNAVSCLIDGITDVTLRNGARAGRYVTPESLYAEYLSTLRSEGDKRDTLAKQAPRERRRFLPSRVEAQKLYSSVRCYNCRNRGHVATKCPKPRIECKKCGRIGHVDAECRRGNLVKENMSKQALTTSVADASNNKNYYIDIKVNGKPTRAYIDSGAEPVLVKQSVARELGLMWQPSLHLIRGYGQGITKVHGEVEVELEVDLVKANVKALIVEDSAQRVPVIVGQTFLNAGANTIIANEEAVRVVDGNNESIQAFLGQLPTRKVALWAEEETVIPPQSIGCIRIKAKDDGWKGAYYVEGCQRPRPGFEHVVHRCVTCDGGLVTVRNLSHQDLVYRKAQIVARAEPCEQERTATTVSVFSMGKIEVKSFQRWELLTQVNKNLDPAQFEQLLQLVNEFRDCFARNVVEIGATTAAEMKLTLTDDKPVIYRTYRLSHHERRIVRDIVNDLLGSGVIRESDSPYSSPILLVRKKDGQYRMCVDYRQLNSKTIKDRFPLPRVDEHLDKLNGAKFFTTLDLASGYYQIPMATESIPKTAFVTPDGHYEFVRMPFGLANAPAVFQRAMNKMLDPLRFQTAFCYIADLLIPSKDFETGVNNLRTVFQLLLQFGLTLKLSKCCFFGNQIEYLGHEISAEGIKPDETKIKAVTAFQKPTDVHKLRQFLANSLTSLLKKGSTLVWEEAQERAFQTLKDILTSRPVLAIYDAEAETELHTDVSKVGIGGILLQRQGNGSLRPVMFFSRQTTKEEQRYHSYELETLAVVCSLKHYRVYLLGLQFKVITDCNALRTTLTKRDLIPRIGRWWLLTSEFDFTVEYRPGSKMSHVDALSRNPVLDPSEPSLEVLHINVNDDDWILAVQMKDARCALLKEILEKSPTNAEERAIHKEYKLKDGRVFKQTESGLKWVVPKAVRRQILLAHHDGIGHLSNEKTLASVSKSYWFPSMRSKKFKTHCTDLNVKLVLTATATPRANGQVERLNRTILSQLAASSREEEKWDDFVSRISWGINSTPNSTTGKSPYELLLGYTPRHANDSILTNVVTEGVHDGDLPRTRADVAQRVEKEQQKQKERYDKRRCAPKRFNAGDLVLVRTTRASNEGKSRKLLPKYSGPYRIQKVLDYDRYVVTDMPGATRSQKRYEGVHSVDKLRHYVVATTSGDETIGDVSDE</sequence>
<keyword evidence="7" id="KW-0378">Hydrolase</keyword>
<feature type="domain" description="CCHC-type" evidence="12">
    <location>
        <begin position="1279"/>
        <end position="1295"/>
    </location>
</feature>
<evidence type="ECO:0000256" key="10">
    <source>
        <dbReference type="PROSITE-ProRule" id="PRU00047"/>
    </source>
</evidence>
<dbReference type="SUPFAM" id="SSF53098">
    <property type="entry name" value="Ribonuclease H-like"/>
    <property type="match status" value="3"/>
</dbReference>
<feature type="compositionally biased region" description="Polar residues" evidence="11">
    <location>
        <begin position="30"/>
        <end position="39"/>
    </location>
</feature>
<dbReference type="InterPro" id="IPR043128">
    <property type="entry name" value="Rev_trsase/Diguanyl_cyclase"/>
</dbReference>
<feature type="domain" description="Reverse transcriptase" evidence="13">
    <location>
        <begin position="1652"/>
        <end position="1831"/>
    </location>
</feature>
<dbReference type="CDD" id="cd01647">
    <property type="entry name" value="RT_LTR"/>
    <property type="match status" value="2"/>
</dbReference>
<dbReference type="InterPro" id="IPR043502">
    <property type="entry name" value="DNA/RNA_pol_sf"/>
</dbReference>
<evidence type="ECO:0000259" key="14">
    <source>
        <dbReference type="PROSITE" id="PS50994"/>
    </source>
</evidence>
<dbReference type="FunFam" id="3.10.20.370:FF:000001">
    <property type="entry name" value="Retrovirus-related Pol polyprotein from transposon 17.6-like protein"/>
    <property type="match status" value="3"/>
</dbReference>
<keyword evidence="6" id="KW-0255">Endonuclease</keyword>
<dbReference type="GO" id="GO:0042575">
    <property type="term" value="C:DNA polymerase complex"/>
    <property type="evidence" value="ECO:0007669"/>
    <property type="project" value="UniProtKB-ARBA"/>
</dbReference>
<evidence type="ECO:0000313" key="15">
    <source>
        <dbReference type="EMBL" id="KYB27888.1"/>
    </source>
</evidence>
<dbReference type="SUPFAM" id="SSF50630">
    <property type="entry name" value="Acid proteases"/>
    <property type="match status" value="3"/>
</dbReference>
<keyword evidence="10" id="KW-0479">Metal-binding</keyword>
<dbReference type="PANTHER" id="PTHR34072">
    <property type="entry name" value="ENZYMATIC POLYPROTEIN-RELATED"/>
    <property type="match status" value="1"/>
</dbReference>
<dbReference type="GO" id="GO:0004519">
    <property type="term" value="F:endonuclease activity"/>
    <property type="evidence" value="ECO:0007669"/>
    <property type="project" value="UniProtKB-KW"/>
</dbReference>
<accession>A0A139WIQ0</accession>
<dbReference type="Pfam" id="PF00078">
    <property type="entry name" value="RVT_1"/>
    <property type="match status" value="2"/>
</dbReference>
<feature type="compositionally biased region" description="Polar residues" evidence="11">
    <location>
        <begin position="2538"/>
        <end position="2547"/>
    </location>
</feature>
<dbReference type="InterPro" id="IPR001584">
    <property type="entry name" value="Integrase_cat-core"/>
</dbReference>
<evidence type="ECO:0000313" key="16">
    <source>
        <dbReference type="Proteomes" id="UP000007266"/>
    </source>
</evidence>
<feature type="domain" description="Reverse transcriptase" evidence="13">
    <location>
        <begin position="3150"/>
        <end position="3329"/>
    </location>
</feature>
<dbReference type="InterPro" id="IPR001878">
    <property type="entry name" value="Znf_CCHC"/>
</dbReference>
<keyword evidence="10" id="KW-0862">Zinc</keyword>
<feature type="domain" description="CCHC-type" evidence="12">
    <location>
        <begin position="269"/>
        <end position="285"/>
    </location>
</feature>
<dbReference type="Pfam" id="PF17919">
    <property type="entry name" value="RT_RNaseH_2"/>
    <property type="match status" value="3"/>
</dbReference>
<keyword evidence="4" id="KW-0540">Nuclease</keyword>
<keyword evidence="8" id="KW-0695">RNA-directed DNA polymerase</keyword>
<evidence type="ECO:0000256" key="2">
    <source>
        <dbReference type="ARBA" id="ARBA00022679"/>
    </source>
</evidence>
<dbReference type="PANTHER" id="PTHR34072:SF26">
    <property type="entry name" value="RNA-DIRECTED DNA POLYMERASE"/>
    <property type="match status" value="1"/>
</dbReference>
<feature type="compositionally biased region" description="Polar residues" evidence="11">
    <location>
        <begin position="1075"/>
        <end position="1084"/>
    </location>
</feature>
<evidence type="ECO:0000259" key="12">
    <source>
        <dbReference type="PROSITE" id="PS50158"/>
    </source>
</evidence>
<evidence type="ECO:0000256" key="9">
    <source>
        <dbReference type="ARBA" id="ARBA00023125"/>
    </source>
</evidence>
<keyword evidence="9" id="KW-0238">DNA-binding</keyword>
<dbReference type="InterPro" id="IPR012337">
    <property type="entry name" value="RNaseH-like_sf"/>
</dbReference>
<keyword evidence="3" id="KW-0548">Nucleotidyltransferase</keyword>
<dbReference type="Gene3D" id="3.10.20.370">
    <property type="match status" value="2"/>
</dbReference>
<protein>
    <submittedName>
        <fullName evidence="15">Uncharacterized protein</fullName>
    </submittedName>
</protein>
<dbReference type="CDD" id="cd09274">
    <property type="entry name" value="RNase_HI_RT_Ty3"/>
    <property type="match status" value="3"/>
</dbReference>
<dbReference type="PROSITE" id="PS50158">
    <property type="entry name" value="ZF_CCHC"/>
    <property type="match status" value="6"/>
</dbReference>
<dbReference type="InterPro" id="IPR021109">
    <property type="entry name" value="Peptidase_aspartic_dom_sf"/>
</dbReference>
<dbReference type="SMART" id="SM00343">
    <property type="entry name" value="ZnF_C2HC"/>
    <property type="match status" value="6"/>
</dbReference>
<feature type="domain" description="CCHC-type" evidence="12">
    <location>
        <begin position="1300"/>
        <end position="1315"/>
    </location>
</feature>
<dbReference type="Pfam" id="PF00665">
    <property type="entry name" value="rve"/>
    <property type="match status" value="1"/>
</dbReference>
<keyword evidence="16" id="KW-1185">Reference proteome</keyword>
<dbReference type="FunFam" id="3.30.420.10:FF:000032">
    <property type="entry name" value="Retrovirus-related Pol polyprotein from transposon 297-like Protein"/>
    <property type="match status" value="1"/>
</dbReference>
<keyword evidence="10" id="KW-0863">Zinc-finger</keyword>
<feature type="domain" description="Integrase catalytic" evidence="14">
    <location>
        <begin position="672"/>
        <end position="883"/>
    </location>
</feature>
<evidence type="ECO:0000256" key="8">
    <source>
        <dbReference type="ARBA" id="ARBA00022918"/>
    </source>
</evidence>
<dbReference type="Gene3D" id="3.30.420.10">
    <property type="entry name" value="Ribonuclease H-like superfamily/Ribonuclease H"/>
    <property type="match status" value="3"/>
</dbReference>
<dbReference type="InterPro" id="IPR041588">
    <property type="entry name" value="Integrase_H2C2"/>
</dbReference>